<sequence length="256" mass="29345">MAYKRRNMFQKNKTQETTEKEEAFSSVTGFSVRHCVRVGASAPRGLNGMTIYIPTPRFILGDYFRWILVIHFGVSTVSPAGSEDIVVELGKLRLDCGSKNDEIKKLKDDVTRLESEKSKLQSELERIAASNEAQELRAQIAKLMSDQDDLLELLADQDRKLGAYKEKLKSLGEKKKMKIFHRPAAGVRRTKSKRVERVLFWKRLQQRRPYPRMTSRTHLEVSDHQEVMREVWHNSVDNAGGFSTGTMGAEPVYTRV</sequence>
<reference evidence="4 5" key="1">
    <citation type="submission" date="2024-07" db="EMBL/GenBank/DDBJ databases">
        <title>Chromosome-level genome assembly of the water stick insect Ranatra chinensis (Heteroptera: Nepidae).</title>
        <authorList>
            <person name="Liu X."/>
        </authorList>
    </citation>
    <scope>NUCLEOTIDE SEQUENCE [LARGE SCALE GENOMIC DNA]</scope>
    <source>
        <strain evidence="4">Cailab_2021Rc</strain>
        <tissue evidence="4">Muscle</tissue>
    </source>
</reference>
<evidence type="ECO:0000259" key="3">
    <source>
        <dbReference type="Pfam" id="PF04871"/>
    </source>
</evidence>
<proteinExistence type="predicted"/>
<feature type="domain" description="Uso1/p115-like vesicle tethering protein C-terminal" evidence="3">
    <location>
        <begin position="91"/>
        <end position="173"/>
    </location>
</feature>
<gene>
    <name evidence="4" type="ORF">AAG570_006044</name>
</gene>
<evidence type="ECO:0000256" key="2">
    <source>
        <dbReference type="SAM" id="MobiDB-lite"/>
    </source>
</evidence>
<dbReference type="Proteomes" id="UP001558652">
    <property type="component" value="Unassembled WGS sequence"/>
</dbReference>
<accession>A0ABD0YIM2</accession>
<keyword evidence="5" id="KW-1185">Reference proteome</keyword>
<dbReference type="EMBL" id="JBFDAA010000019">
    <property type="protein sequence ID" value="KAL1115754.1"/>
    <property type="molecule type" value="Genomic_DNA"/>
</dbReference>
<evidence type="ECO:0000256" key="1">
    <source>
        <dbReference type="SAM" id="Coils"/>
    </source>
</evidence>
<evidence type="ECO:0000313" key="4">
    <source>
        <dbReference type="EMBL" id="KAL1115754.1"/>
    </source>
</evidence>
<protein>
    <recommendedName>
        <fullName evidence="3">Uso1/p115-like vesicle tethering protein C-terminal domain-containing protein</fullName>
    </recommendedName>
</protein>
<evidence type="ECO:0000313" key="5">
    <source>
        <dbReference type="Proteomes" id="UP001558652"/>
    </source>
</evidence>
<dbReference type="AlphaFoldDB" id="A0ABD0YIM2"/>
<keyword evidence="1" id="KW-0175">Coiled coil</keyword>
<dbReference type="Pfam" id="PF04871">
    <property type="entry name" value="Uso1_p115_C"/>
    <property type="match status" value="1"/>
</dbReference>
<dbReference type="Gene3D" id="1.10.287.1490">
    <property type="match status" value="1"/>
</dbReference>
<dbReference type="InterPro" id="IPR006955">
    <property type="entry name" value="Uso1_p115_C"/>
</dbReference>
<feature type="region of interest" description="Disordered" evidence="2">
    <location>
        <begin position="1"/>
        <end position="20"/>
    </location>
</feature>
<organism evidence="4 5">
    <name type="scientific">Ranatra chinensis</name>
    <dbReference type="NCBI Taxonomy" id="642074"/>
    <lineage>
        <taxon>Eukaryota</taxon>
        <taxon>Metazoa</taxon>
        <taxon>Ecdysozoa</taxon>
        <taxon>Arthropoda</taxon>
        <taxon>Hexapoda</taxon>
        <taxon>Insecta</taxon>
        <taxon>Pterygota</taxon>
        <taxon>Neoptera</taxon>
        <taxon>Paraneoptera</taxon>
        <taxon>Hemiptera</taxon>
        <taxon>Heteroptera</taxon>
        <taxon>Panheteroptera</taxon>
        <taxon>Nepomorpha</taxon>
        <taxon>Nepidae</taxon>
        <taxon>Ranatrinae</taxon>
        <taxon>Ranatra</taxon>
    </lineage>
</organism>
<feature type="coiled-coil region" evidence="1">
    <location>
        <begin position="96"/>
        <end position="174"/>
    </location>
</feature>
<comment type="caution">
    <text evidence="4">The sequence shown here is derived from an EMBL/GenBank/DDBJ whole genome shotgun (WGS) entry which is preliminary data.</text>
</comment>
<name>A0ABD0YIM2_9HEMI</name>